<keyword evidence="4" id="KW-1185">Reference proteome</keyword>
<reference evidence="3" key="1">
    <citation type="journal article" date="2022" name="Int. J. Mol. Sci.">
        <title>Draft Genome of Tanacetum Coccineum: Genomic Comparison of Closely Related Tanacetum-Family Plants.</title>
        <authorList>
            <person name="Yamashiro T."/>
            <person name="Shiraishi A."/>
            <person name="Nakayama K."/>
            <person name="Satake H."/>
        </authorList>
    </citation>
    <scope>NUCLEOTIDE SEQUENCE</scope>
</reference>
<reference evidence="3" key="2">
    <citation type="submission" date="2022-01" db="EMBL/GenBank/DDBJ databases">
        <authorList>
            <person name="Yamashiro T."/>
            <person name="Shiraishi A."/>
            <person name="Satake H."/>
            <person name="Nakayama K."/>
        </authorList>
    </citation>
    <scope>NUCLEOTIDE SEQUENCE</scope>
</reference>
<feature type="domain" description="Reverse transcriptase Ty1/copia-type" evidence="2">
    <location>
        <begin position="230"/>
        <end position="360"/>
    </location>
</feature>
<feature type="compositionally biased region" description="Polar residues" evidence="1">
    <location>
        <begin position="51"/>
        <end position="64"/>
    </location>
</feature>
<dbReference type="InterPro" id="IPR013103">
    <property type="entry name" value="RVT_2"/>
</dbReference>
<name>A0ABQ5AQL4_9ASTR</name>
<evidence type="ECO:0000259" key="2">
    <source>
        <dbReference type="Pfam" id="PF07727"/>
    </source>
</evidence>
<protein>
    <submittedName>
        <fullName evidence="3">RmlC-like cupins superfamily protein</fullName>
    </submittedName>
</protein>
<dbReference type="Pfam" id="PF07727">
    <property type="entry name" value="RVT_2"/>
    <property type="match status" value="1"/>
</dbReference>
<proteinExistence type="predicted"/>
<dbReference type="PANTHER" id="PTHR11439">
    <property type="entry name" value="GAG-POL-RELATED RETROTRANSPOSON"/>
    <property type="match status" value="1"/>
</dbReference>
<dbReference type="SUPFAM" id="SSF56672">
    <property type="entry name" value="DNA/RNA polymerases"/>
    <property type="match status" value="1"/>
</dbReference>
<feature type="region of interest" description="Disordered" evidence="1">
    <location>
        <begin position="44"/>
        <end position="148"/>
    </location>
</feature>
<evidence type="ECO:0000313" key="4">
    <source>
        <dbReference type="Proteomes" id="UP001151760"/>
    </source>
</evidence>
<dbReference type="InterPro" id="IPR043502">
    <property type="entry name" value="DNA/RNA_pol_sf"/>
</dbReference>
<comment type="caution">
    <text evidence="3">The sequence shown here is derived from an EMBL/GenBank/DDBJ whole genome shotgun (WGS) entry which is preliminary data.</text>
</comment>
<accession>A0ABQ5AQL4</accession>
<dbReference type="Proteomes" id="UP001151760">
    <property type="component" value="Unassembled WGS sequence"/>
</dbReference>
<evidence type="ECO:0000256" key="1">
    <source>
        <dbReference type="SAM" id="MobiDB-lite"/>
    </source>
</evidence>
<dbReference type="CDD" id="cd09272">
    <property type="entry name" value="RNase_HI_RT_Ty1"/>
    <property type="match status" value="1"/>
</dbReference>
<gene>
    <name evidence="3" type="ORF">Tco_0839187</name>
</gene>
<organism evidence="3 4">
    <name type="scientific">Tanacetum coccineum</name>
    <dbReference type="NCBI Taxonomy" id="301880"/>
    <lineage>
        <taxon>Eukaryota</taxon>
        <taxon>Viridiplantae</taxon>
        <taxon>Streptophyta</taxon>
        <taxon>Embryophyta</taxon>
        <taxon>Tracheophyta</taxon>
        <taxon>Spermatophyta</taxon>
        <taxon>Magnoliopsida</taxon>
        <taxon>eudicotyledons</taxon>
        <taxon>Gunneridae</taxon>
        <taxon>Pentapetalae</taxon>
        <taxon>asterids</taxon>
        <taxon>campanulids</taxon>
        <taxon>Asterales</taxon>
        <taxon>Asteraceae</taxon>
        <taxon>Asteroideae</taxon>
        <taxon>Anthemideae</taxon>
        <taxon>Anthemidinae</taxon>
        <taxon>Tanacetum</taxon>
    </lineage>
</organism>
<feature type="compositionally biased region" description="Low complexity" evidence="1">
    <location>
        <begin position="68"/>
        <end position="119"/>
    </location>
</feature>
<dbReference type="EMBL" id="BQNB010012530">
    <property type="protein sequence ID" value="GJT04725.1"/>
    <property type="molecule type" value="Genomic_DNA"/>
</dbReference>
<sequence>MEVISMSLQGMDPIEEPTSNQMMLLICTQNLSDGTRVEPLIQADFHPFPNTPLNSPAPSPTTTDETNHSNPTPNTPQSPLTSPNTSTNTTTTSPILTESSQSSPSTQQEQHQTEPSPSQTEPSLEPSFTQTTTPPPSNPPPQPRHSTRQHTIPLKWVDAMSKELLALEANNTWTITSLPPNKTLIGSKWVFRIKCNSDGSIERFNGRLVAKGFNQKEGKDYNETFAPVAKMVTLHKSLYGLKQANRQWFTKLTTFLTELGFTQSYVDTSLLTYKKNADFLALVIYVDDILLAGNNTTLINHFKQQLDSKFSIKDLGNLNYYLGIEFLRNKTGITMTQRKYALELLHTAGILDVKPSHIPIDLNIKLNDIDGDLLPDASLYRTLVGKLFYLIITRPDLSYAAHCLSQFSHSPRTPHFDALIKVLRYIKLCPGQGLHFPTHSSLQLKAYCDSDWANCPTTRRSITGFCIFLGPCLISWQSKKQSVVARSSTEVEYRALADCTCEITWLQSLLLDLQVLITKPVLIMCSLKPCATC</sequence>
<feature type="compositionally biased region" description="Pro residues" evidence="1">
    <location>
        <begin position="133"/>
        <end position="143"/>
    </location>
</feature>
<dbReference type="PANTHER" id="PTHR11439:SF470">
    <property type="entry name" value="CYSTEINE-RICH RLK (RECEPTOR-LIKE PROTEIN KINASE) 8"/>
    <property type="match status" value="1"/>
</dbReference>
<evidence type="ECO:0000313" key="3">
    <source>
        <dbReference type="EMBL" id="GJT04725.1"/>
    </source>
</evidence>